<comment type="caution">
    <text evidence="2">The sequence shown here is derived from an EMBL/GenBank/DDBJ whole genome shotgun (WGS) entry which is preliminary data.</text>
</comment>
<dbReference type="InterPro" id="IPR023365">
    <property type="entry name" value="Sortase_dom-sf"/>
</dbReference>
<evidence type="ECO:0000313" key="2">
    <source>
        <dbReference type="EMBL" id="MBS4184370.1"/>
    </source>
</evidence>
<dbReference type="EMBL" id="JAGYPE010000004">
    <property type="protein sequence ID" value="MBS4184370.1"/>
    <property type="molecule type" value="Genomic_DNA"/>
</dbReference>
<dbReference type="RefSeq" id="WP_213144500.1">
    <property type="nucleotide sequence ID" value="NZ_JAGYPE020000056.1"/>
</dbReference>
<protein>
    <submittedName>
        <fullName evidence="2">Sortase</fullName>
    </submittedName>
</protein>
<dbReference type="SUPFAM" id="SSF63817">
    <property type="entry name" value="Sortase"/>
    <property type="match status" value="1"/>
</dbReference>
<name>A0A942T2R0_9BACI</name>
<dbReference type="Pfam" id="PF04203">
    <property type="entry name" value="Sortase"/>
    <property type="match status" value="1"/>
</dbReference>
<reference evidence="2" key="1">
    <citation type="submission" date="2021-05" db="EMBL/GenBank/DDBJ databases">
        <title>Novel Bacillus species.</title>
        <authorList>
            <person name="Liu G."/>
        </authorList>
    </citation>
    <scope>NUCLEOTIDE SEQUENCE</scope>
    <source>
        <strain evidence="2">FJAT-50051</strain>
    </source>
</reference>
<proteinExistence type="predicted"/>
<organism evidence="2">
    <name type="scientific">Neobacillus citreus</name>
    <dbReference type="NCBI Taxonomy" id="2833578"/>
    <lineage>
        <taxon>Bacteria</taxon>
        <taxon>Bacillati</taxon>
        <taxon>Bacillota</taxon>
        <taxon>Bacilli</taxon>
        <taxon>Bacillales</taxon>
        <taxon>Bacillaceae</taxon>
        <taxon>Neobacillus</taxon>
    </lineage>
</organism>
<accession>A0A942T2R0</accession>
<gene>
    <name evidence="2" type="ORF">KHB02_23535</name>
</gene>
<dbReference type="GO" id="GO:0016787">
    <property type="term" value="F:hydrolase activity"/>
    <property type="evidence" value="ECO:0007669"/>
    <property type="project" value="UniProtKB-KW"/>
</dbReference>
<dbReference type="AlphaFoldDB" id="A0A942T2R0"/>
<sequence>MLVFFISEKFILEFPYGTFKYKMASSKIVDKNDRTIIRKAGKEELVLSTCYPFHFVGNAPKRYIIYAYPVE</sequence>
<keyword evidence="1" id="KW-0378">Hydrolase</keyword>
<evidence type="ECO:0000256" key="1">
    <source>
        <dbReference type="ARBA" id="ARBA00022801"/>
    </source>
</evidence>
<dbReference type="InterPro" id="IPR005754">
    <property type="entry name" value="Sortase"/>
</dbReference>
<dbReference type="Gene3D" id="2.40.260.10">
    <property type="entry name" value="Sortase"/>
    <property type="match status" value="1"/>
</dbReference>